<keyword evidence="4" id="KW-0418">Kinase</keyword>
<evidence type="ECO:0000256" key="1">
    <source>
        <dbReference type="ARBA" id="ARBA00022527"/>
    </source>
</evidence>
<evidence type="ECO:0000256" key="3">
    <source>
        <dbReference type="ARBA" id="ARBA00022741"/>
    </source>
</evidence>
<name>A0A2N6PF53_9MICO</name>
<dbReference type="Proteomes" id="UP000235703">
    <property type="component" value="Unassembled WGS sequence"/>
</dbReference>
<evidence type="ECO:0000256" key="7">
    <source>
        <dbReference type="SAM" id="Phobius"/>
    </source>
</evidence>
<dbReference type="SMART" id="SM00220">
    <property type="entry name" value="S_TKc"/>
    <property type="match status" value="1"/>
</dbReference>
<evidence type="ECO:0000259" key="8">
    <source>
        <dbReference type="PROSITE" id="PS50011"/>
    </source>
</evidence>
<keyword evidence="1" id="KW-0723">Serine/threonine-protein kinase</keyword>
<reference evidence="9 10" key="1">
    <citation type="submission" date="2017-09" db="EMBL/GenBank/DDBJ databases">
        <title>Bacterial strain isolated from the female urinary microbiota.</title>
        <authorList>
            <person name="Thomas-White K."/>
            <person name="Kumar N."/>
            <person name="Forster S."/>
            <person name="Putonti C."/>
            <person name="Lawley T."/>
            <person name="Wolfe A.J."/>
        </authorList>
    </citation>
    <scope>NUCLEOTIDE SEQUENCE [LARGE SCALE GENOMIC DNA]</scope>
    <source>
        <strain evidence="9 10">UMB0680</strain>
    </source>
</reference>
<sequence length="381" mass="39889">MSDTIAGRFTLLDPIASGGSGTVWIARDERFGNLCAAKVLRQRDSGDLLRFVRENTVRLNHPHVLAPYAWAAEDAHVVIAMPLVTGGTLADILRSGRRFSAAATAEAVRQILDGLTAVHAAGWIHRDVKPANIMIDAEQPDLHLLLADFGIAVDTNAPRLTQSGIVHGTPGFVAPEIMMGGDISPAQDVWATGQIGKRMLGMDDDAVAEAVRASTDPLTQGLVHLLDDLTAADARKRPSPEIAAAALSRLGLRGPFHFADGTPWHPQREIASPALPQDPAPTLILVPQADPTQVDFRRSPSGGPPQPGSQPGSQPAAQAAHAAPVLGSGPAPGFAPTQVDQVRPDRGKRKPAKGLAASAAVFAFIGALLILVGIFAPGYLG</sequence>
<dbReference type="InterPro" id="IPR011009">
    <property type="entry name" value="Kinase-like_dom_sf"/>
</dbReference>
<proteinExistence type="predicted"/>
<dbReference type="InterPro" id="IPR000719">
    <property type="entry name" value="Prot_kinase_dom"/>
</dbReference>
<feature type="transmembrane region" description="Helical" evidence="7">
    <location>
        <begin position="355"/>
        <end position="380"/>
    </location>
</feature>
<protein>
    <recommendedName>
        <fullName evidence="8">Protein kinase domain-containing protein</fullName>
    </recommendedName>
</protein>
<dbReference type="InterPro" id="IPR030616">
    <property type="entry name" value="Aur-like"/>
</dbReference>
<dbReference type="SUPFAM" id="SSF56112">
    <property type="entry name" value="Protein kinase-like (PK-like)"/>
    <property type="match status" value="1"/>
</dbReference>
<dbReference type="AlphaFoldDB" id="A0A2N6PF53"/>
<keyword evidence="3" id="KW-0547">Nucleotide-binding</keyword>
<dbReference type="PROSITE" id="PS50011">
    <property type="entry name" value="PROTEIN_KINASE_DOM"/>
    <property type="match status" value="1"/>
</dbReference>
<organism evidence="9 10">
    <name type="scientific">Brevibacterium luteolum</name>
    <dbReference type="NCBI Taxonomy" id="199591"/>
    <lineage>
        <taxon>Bacteria</taxon>
        <taxon>Bacillati</taxon>
        <taxon>Actinomycetota</taxon>
        <taxon>Actinomycetes</taxon>
        <taxon>Micrococcales</taxon>
        <taxon>Brevibacteriaceae</taxon>
        <taxon>Brevibacterium</taxon>
    </lineage>
</organism>
<evidence type="ECO:0000256" key="2">
    <source>
        <dbReference type="ARBA" id="ARBA00022679"/>
    </source>
</evidence>
<dbReference type="CDD" id="cd14014">
    <property type="entry name" value="STKc_PknB_like"/>
    <property type="match status" value="1"/>
</dbReference>
<dbReference type="Pfam" id="PF00069">
    <property type="entry name" value="Pkinase"/>
    <property type="match status" value="1"/>
</dbReference>
<keyword evidence="7" id="KW-0472">Membrane</keyword>
<keyword evidence="10" id="KW-1185">Reference proteome</keyword>
<dbReference type="Gene3D" id="1.10.510.10">
    <property type="entry name" value="Transferase(Phosphotransferase) domain 1"/>
    <property type="match status" value="1"/>
</dbReference>
<evidence type="ECO:0000256" key="5">
    <source>
        <dbReference type="ARBA" id="ARBA00022840"/>
    </source>
</evidence>
<evidence type="ECO:0000313" key="9">
    <source>
        <dbReference type="EMBL" id="PMB97319.1"/>
    </source>
</evidence>
<dbReference type="EMBL" id="PNFZ01000008">
    <property type="protein sequence ID" value="PMB97319.1"/>
    <property type="molecule type" value="Genomic_DNA"/>
</dbReference>
<evidence type="ECO:0000256" key="6">
    <source>
        <dbReference type="SAM" id="MobiDB-lite"/>
    </source>
</evidence>
<accession>A0A2N6PF53</accession>
<feature type="compositionally biased region" description="Low complexity" evidence="6">
    <location>
        <begin position="309"/>
        <end position="324"/>
    </location>
</feature>
<keyword evidence="2" id="KW-0808">Transferase</keyword>
<comment type="caution">
    <text evidence="9">The sequence shown here is derived from an EMBL/GenBank/DDBJ whole genome shotgun (WGS) entry which is preliminary data.</text>
</comment>
<dbReference type="RefSeq" id="WP_102162904.1">
    <property type="nucleotide sequence ID" value="NZ_PNFZ01000008.1"/>
</dbReference>
<dbReference type="OrthoDB" id="9762169at2"/>
<keyword evidence="7" id="KW-1133">Transmembrane helix</keyword>
<dbReference type="GO" id="GO:0004674">
    <property type="term" value="F:protein serine/threonine kinase activity"/>
    <property type="evidence" value="ECO:0007669"/>
    <property type="project" value="UniProtKB-KW"/>
</dbReference>
<dbReference type="PANTHER" id="PTHR24350">
    <property type="entry name" value="SERINE/THREONINE-PROTEIN KINASE IAL-RELATED"/>
    <property type="match status" value="1"/>
</dbReference>
<gene>
    <name evidence="9" type="ORF">CJ198_12315</name>
</gene>
<keyword evidence="5" id="KW-0067">ATP-binding</keyword>
<dbReference type="GO" id="GO:0005524">
    <property type="term" value="F:ATP binding"/>
    <property type="evidence" value="ECO:0007669"/>
    <property type="project" value="UniProtKB-KW"/>
</dbReference>
<feature type="domain" description="Protein kinase" evidence="8">
    <location>
        <begin position="9"/>
        <end position="250"/>
    </location>
</feature>
<evidence type="ECO:0000313" key="10">
    <source>
        <dbReference type="Proteomes" id="UP000235703"/>
    </source>
</evidence>
<feature type="region of interest" description="Disordered" evidence="6">
    <location>
        <begin position="258"/>
        <end position="350"/>
    </location>
</feature>
<evidence type="ECO:0000256" key="4">
    <source>
        <dbReference type="ARBA" id="ARBA00022777"/>
    </source>
</evidence>
<keyword evidence="7" id="KW-0812">Transmembrane</keyword>